<dbReference type="Pfam" id="PF00456">
    <property type="entry name" value="Transketolase_N"/>
    <property type="match status" value="1"/>
</dbReference>
<comment type="cofactor">
    <cofactor evidence="2 7">
        <name>thiamine diphosphate</name>
        <dbReference type="ChEBI" id="CHEBI:58937"/>
    </cofactor>
</comment>
<evidence type="ECO:0000256" key="3">
    <source>
        <dbReference type="ARBA" id="ARBA00003157"/>
    </source>
</evidence>
<keyword evidence="7" id="KW-0786">Thiamine pyrophosphate</keyword>
<evidence type="ECO:0000259" key="9">
    <source>
        <dbReference type="SMART" id="SM00861"/>
    </source>
</evidence>
<comment type="function">
    <text evidence="3 7">Component of the pyruvate dehydrogenase (PDH) complex, that catalyzes the overall conversion of pyruvate to acetyl-CoA and CO(2).</text>
</comment>
<dbReference type="InterPro" id="IPR004660">
    <property type="entry name" value="PDH_E1"/>
</dbReference>
<dbReference type="InterPro" id="IPR029061">
    <property type="entry name" value="THDP-binding"/>
</dbReference>
<dbReference type="Gene3D" id="3.40.50.970">
    <property type="match status" value="2"/>
</dbReference>
<dbReference type="SUPFAM" id="SSF52922">
    <property type="entry name" value="TK C-terminal domain-like"/>
    <property type="match status" value="1"/>
</dbReference>
<evidence type="ECO:0000256" key="6">
    <source>
        <dbReference type="ARBA" id="ARBA00051231"/>
    </source>
</evidence>
<sequence length="802" mass="88126">MDATVPNHADLACLRELERKVLWLASWTIHNANHVRPNQDGLKIGGHQASSASLATIMTALYFQALRPEDRVAVKPHASPIFHAIQYLLGNQTRGNLENFRGFKGAQSYPSRTKDVDDVDFSTGSVGLGVAQTLFASLVQDYVKAKGWAKDRPEGRMVSLVGDAEMDEGNIFEALQEGWKHGLRNTWWIVDYNRQSLDAVIREGLWERLENIFRAFGWDVVILKYGALMQAAFQEEGGQRLRDWIDHCPNQLYSALTYQGGAAWRKRLLDDLGDQGPVTRLIERRSDEELALLMGNLGGHDLPSLLDAFAQARTHDRPVCFIAYTIKGAGLPLAGHKDNHSGLMTPAQMEAFRAANAVRPGHEWDRFEGLGRPAAELDAFLKRVPFAAKGRRRHDAAAVPVPAALAAPSQKALSTQAAFGLILNELGREKTELAERIVTTAPDVTVSTNLGAWVNRRGLFAKSALADLFKKERIPSTYTWDFSPDGQHFELGIAESNLFILLSALGLSHSLFGERLLPIGTVYDPFVMRAADQMNYACYQDARFLLVATPSGVTLAPEGGAHQSIATPLVGMAQDGLACFEPAFADELAVTMRWAFDYMQREGEGEPDERNWLRDETGGSVYLRLSSRVLEQPVRTMDAELENGIVQGAYWLRRPGPNAQVVVAYSGVVAPEAIEAVGMLGEDRRDVGLLAVTSADRLHAGWSAAQRARERGKPHARSHVERLLEGVPPHCALVTVQDGHPAGLGWLGSVQGHRTRALGVEHFGQTGTIADLYRHHGIDAQAIVRAAEALSPGRPVRYLKAV</sequence>
<dbReference type="PIRSF" id="PIRSF000156">
    <property type="entry name" value="Pyruvate_dh_E1"/>
    <property type="match status" value="1"/>
</dbReference>
<feature type="binding site" evidence="8">
    <location>
        <position position="163"/>
    </location>
    <ligand>
        <name>Mg(2+)</name>
        <dbReference type="ChEBI" id="CHEBI:18420"/>
    </ligand>
</feature>
<keyword evidence="7" id="KW-0670">Pyruvate</keyword>
<evidence type="ECO:0000256" key="4">
    <source>
        <dbReference type="ARBA" id="ARBA00007131"/>
    </source>
</evidence>
<comment type="similarity">
    <text evidence="4">Belongs to the transketolase family.</text>
</comment>
<dbReference type="Gene3D" id="3.40.50.920">
    <property type="match status" value="1"/>
</dbReference>
<evidence type="ECO:0000256" key="7">
    <source>
        <dbReference type="PIRNR" id="PIRNR000156"/>
    </source>
</evidence>
<dbReference type="AlphaFoldDB" id="A0A4D8RGL6"/>
<dbReference type="EC" id="1.2.4.1" evidence="7"/>
<dbReference type="SUPFAM" id="SSF52518">
    <property type="entry name" value="Thiamin diphosphate-binding fold (THDP-binding)"/>
    <property type="match status" value="2"/>
</dbReference>
<keyword evidence="8" id="KW-0460">Magnesium</keyword>
<evidence type="ECO:0000256" key="2">
    <source>
        <dbReference type="ARBA" id="ARBA00001964"/>
    </source>
</evidence>
<dbReference type="SMART" id="SM00861">
    <property type="entry name" value="Transket_pyr"/>
    <property type="match status" value="1"/>
</dbReference>
<dbReference type="GO" id="GO:0046872">
    <property type="term" value="F:metal ion binding"/>
    <property type="evidence" value="ECO:0007669"/>
    <property type="project" value="UniProtKB-KW"/>
</dbReference>
<keyword evidence="10" id="KW-0614">Plasmid</keyword>
<feature type="binding site" evidence="8">
    <location>
        <position position="195"/>
    </location>
    <ligand>
        <name>Mg(2+)</name>
        <dbReference type="ChEBI" id="CHEBI:18420"/>
    </ligand>
</feature>
<dbReference type="EMBL" id="CP032347">
    <property type="protein sequence ID" value="QCO18609.1"/>
    <property type="molecule type" value="Genomic_DNA"/>
</dbReference>
<name>A0A4D8RGL6_AZOBR</name>
<evidence type="ECO:0000256" key="5">
    <source>
        <dbReference type="ARBA" id="ARBA00017172"/>
    </source>
</evidence>
<dbReference type="Proteomes" id="UP000298693">
    <property type="component" value="Plasmid p2"/>
</dbReference>
<dbReference type="RefSeq" id="WP_137142579.1">
    <property type="nucleotide sequence ID" value="NZ_CP032347.1"/>
</dbReference>
<feature type="binding site" evidence="8">
    <location>
        <position position="193"/>
    </location>
    <ligand>
        <name>Mg(2+)</name>
        <dbReference type="ChEBI" id="CHEBI:18420"/>
    </ligand>
</feature>
<dbReference type="InterPro" id="IPR005474">
    <property type="entry name" value="Transketolase_N"/>
</dbReference>
<dbReference type="PANTHER" id="PTHR43825:SF4">
    <property type="entry name" value="PYRUVATE DEHYDROGENASE E1 COMPONENT"/>
    <property type="match status" value="1"/>
</dbReference>
<proteinExistence type="inferred from homology"/>
<keyword evidence="7" id="KW-0560">Oxidoreductase</keyword>
<dbReference type="InterPro" id="IPR005475">
    <property type="entry name" value="Transketolase-like_Pyr-bd"/>
</dbReference>
<comment type="cofactor">
    <cofactor evidence="1 8">
        <name>Mg(2+)</name>
        <dbReference type="ChEBI" id="CHEBI:18420"/>
    </cofactor>
</comment>
<comment type="catalytic activity">
    <reaction evidence="6 7">
        <text>N(6)-[(R)-lipoyl]-L-lysyl-[protein] + pyruvate + H(+) = N(6)-[(R)-S(8)-acetyldihydrolipoyl]-L-lysyl-[protein] + CO2</text>
        <dbReference type="Rhea" id="RHEA:19189"/>
        <dbReference type="Rhea" id="RHEA-COMP:10474"/>
        <dbReference type="Rhea" id="RHEA-COMP:10478"/>
        <dbReference type="ChEBI" id="CHEBI:15361"/>
        <dbReference type="ChEBI" id="CHEBI:15378"/>
        <dbReference type="ChEBI" id="CHEBI:16526"/>
        <dbReference type="ChEBI" id="CHEBI:83099"/>
        <dbReference type="ChEBI" id="CHEBI:83111"/>
        <dbReference type="EC" id="1.2.4.1"/>
    </reaction>
</comment>
<dbReference type="GO" id="GO:0004739">
    <property type="term" value="F:pyruvate dehydrogenase (acetyl-transferring) activity"/>
    <property type="evidence" value="ECO:0007669"/>
    <property type="project" value="UniProtKB-EC"/>
</dbReference>
<reference evidence="10 11" key="1">
    <citation type="submission" date="2018-09" db="EMBL/GenBank/DDBJ databases">
        <title>Whole genome based analysis of evolution and adaptive divergence in Indian and Brazilian strains of Azospirillum brasilense.</title>
        <authorList>
            <person name="Singh C."/>
            <person name="Tripathi A.K."/>
        </authorList>
    </citation>
    <scope>NUCLEOTIDE SEQUENCE [LARGE SCALE GENOMIC DNA]</scope>
    <source>
        <strain evidence="10 11">MTCC4039</strain>
        <plasmid evidence="10 11">p2</plasmid>
    </source>
</reference>
<geneLocation type="plasmid" evidence="10">
    <name>p2</name>
</geneLocation>
<accession>A0A4D8RGL6</accession>
<gene>
    <name evidence="10" type="ORF">D3869_25675</name>
</gene>
<evidence type="ECO:0000256" key="1">
    <source>
        <dbReference type="ARBA" id="ARBA00001946"/>
    </source>
</evidence>
<keyword evidence="8" id="KW-0479">Metal-binding</keyword>
<dbReference type="Pfam" id="PF02779">
    <property type="entry name" value="Transket_pyr"/>
    <property type="match status" value="1"/>
</dbReference>
<evidence type="ECO:0000313" key="11">
    <source>
        <dbReference type="Proteomes" id="UP000298693"/>
    </source>
</evidence>
<evidence type="ECO:0000313" key="10">
    <source>
        <dbReference type="EMBL" id="QCO18609.1"/>
    </source>
</evidence>
<organism evidence="10 11">
    <name type="scientific">Azospirillum brasilense</name>
    <dbReference type="NCBI Taxonomy" id="192"/>
    <lineage>
        <taxon>Bacteria</taxon>
        <taxon>Pseudomonadati</taxon>
        <taxon>Pseudomonadota</taxon>
        <taxon>Alphaproteobacteria</taxon>
        <taxon>Rhodospirillales</taxon>
        <taxon>Azospirillaceae</taxon>
        <taxon>Azospirillum</taxon>
    </lineage>
</organism>
<protein>
    <recommendedName>
        <fullName evidence="5 7">Pyruvate dehydrogenase E1 component</fullName>
        <ecNumber evidence="7">1.2.4.1</ecNumber>
    </recommendedName>
</protein>
<feature type="domain" description="Transketolase-like pyrimidine-binding" evidence="9">
    <location>
        <begin position="413"/>
        <end position="632"/>
    </location>
</feature>
<dbReference type="InterPro" id="IPR051157">
    <property type="entry name" value="PDH/Transketolase"/>
</dbReference>
<evidence type="ECO:0000256" key="8">
    <source>
        <dbReference type="PIRSR" id="PIRSR000156-1"/>
    </source>
</evidence>
<dbReference type="PANTHER" id="PTHR43825">
    <property type="entry name" value="PYRUVATE DEHYDROGENASE E1 COMPONENT"/>
    <property type="match status" value="1"/>
</dbReference>
<dbReference type="InterPro" id="IPR009014">
    <property type="entry name" value="Transketo_C/PFOR_II"/>
</dbReference>